<proteinExistence type="predicted"/>
<dbReference type="EMBL" id="CADCVH010000073">
    <property type="protein sequence ID" value="CAA9460637.1"/>
    <property type="molecule type" value="Genomic_DNA"/>
</dbReference>
<feature type="transmembrane region" description="Helical" evidence="1">
    <location>
        <begin position="40"/>
        <end position="60"/>
    </location>
</feature>
<dbReference type="AlphaFoldDB" id="A0A6J4R0I6"/>
<accession>A0A6J4R0I6</accession>
<organism evidence="2">
    <name type="scientific">uncultured Rubrobacteraceae bacterium</name>
    <dbReference type="NCBI Taxonomy" id="349277"/>
    <lineage>
        <taxon>Bacteria</taxon>
        <taxon>Bacillati</taxon>
        <taxon>Actinomycetota</taxon>
        <taxon>Rubrobacteria</taxon>
        <taxon>Rubrobacterales</taxon>
        <taxon>Rubrobacteraceae</taxon>
        <taxon>environmental samples</taxon>
    </lineage>
</organism>
<sequence length="66" mass="6913">MEMPSGAHQAVRFVTLAVVSAAAGVLLARFLFPAVLKRNVLFLAVPILLVAPLLLARAFGRGRSGA</sequence>
<name>A0A6J4R0I6_9ACTN</name>
<keyword evidence="1" id="KW-0472">Membrane</keyword>
<gene>
    <name evidence="2" type="ORF">AVDCRST_MAG02-2259</name>
</gene>
<evidence type="ECO:0000313" key="2">
    <source>
        <dbReference type="EMBL" id="CAA9460637.1"/>
    </source>
</evidence>
<evidence type="ECO:0000256" key="1">
    <source>
        <dbReference type="SAM" id="Phobius"/>
    </source>
</evidence>
<feature type="transmembrane region" description="Helical" evidence="1">
    <location>
        <begin position="12"/>
        <end position="34"/>
    </location>
</feature>
<keyword evidence="1" id="KW-1133">Transmembrane helix</keyword>
<keyword evidence="1" id="KW-0812">Transmembrane</keyword>
<protein>
    <submittedName>
        <fullName evidence="2">Uncharacterized protein</fullName>
    </submittedName>
</protein>
<reference evidence="2" key="1">
    <citation type="submission" date="2020-02" db="EMBL/GenBank/DDBJ databases">
        <authorList>
            <person name="Meier V. D."/>
        </authorList>
    </citation>
    <scope>NUCLEOTIDE SEQUENCE</scope>
    <source>
        <strain evidence="2">AVDCRST_MAG02</strain>
    </source>
</reference>